<name>A0A0C3CNU1_9AGAM</name>
<evidence type="ECO:0000256" key="1">
    <source>
        <dbReference type="SAM" id="MobiDB-lite"/>
    </source>
</evidence>
<accession>A0A0C3CNU1</accession>
<feature type="compositionally biased region" description="Basic and acidic residues" evidence="1">
    <location>
        <begin position="238"/>
        <end position="250"/>
    </location>
</feature>
<dbReference type="Proteomes" id="UP000053989">
    <property type="component" value="Unassembled WGS sequence"/>
</dbReference>
<dbReference type="EMBL" id="KN822533">
    <property type="protein sequence ID" value="KIM50285.1"/>
    <property type="molecule type" value="Genomic_DNA"/>
</dbReference>
<dbReference type="InParanoid" id="A0A0C3CNU1"/>
<evidence type="ECO:0000313" key="3">
    <source>
        <dbReference type="Proteomes" id="UP000053989"/>
    </source>
</evidence>
<feature type="region of interest" description="Disordered" evidence="1">
    <location>
        <begin position="108"/>
        <end position="163"/>
    </location>
</feature>
<feature type="compositionally biased region" description="Low complexity" evidence="1">
    <location>
        <begin position="300"/>
        <end position="315"/>
    </location>
</feature>
<reference evidence="2 3" key="1">
    <citation type="submission" date="2014-04" db="EMBL/GenBank/DDBJ databases">
        <authorList>
            <consortium name="DOE Joint Genome Institute"/>
            <person name="Kuo A."/>
            <person name="Kohler A."/>
            <person name="Nagy L.G."/>
            <person name="Floudas D."/>
            <person name="Copeland A."/>
            <person name="Barry K.W."/>
            <person name="Cichocki N."/>
            <person name="Veneault-Fourrey C."/>
            <person name="LaButti K."/>
            <person name="Lindquist E.A."/>
            <person name="Lipzen A."/>
            <person name="Lundell T."/>
            <person name="Morin E."/>
            <person name="Murat C."/>
            <person name="Sun H."/>
            <person name="Tunlid A."/>
            <person name="Henrissat B."/>
            <person name="Grigoriev I.V."/>
            <person name="Hibbett D.S."/>
            <person name="Martin F."/>
            <person name="Nordberg H.P."/>
            <person name="Cantor M.N."/>
            <person name="Hua S.X."/>
        </authorList>
    </citation>
    <scope>NUCLEOTIDE SEQUENCE [LARGE SCALE GENOMIC DNA]</scope>
    <source>
        <strain evidence="2 3">Foug A</strain>
    </source>
</reference>
<reference evidence="3" key="2">
    <citation type="submission" date="2015-01" db="EMBL/GenBank/DDBJ databases">
        <title>Evolutionary Origins and Diversification of the Mycorrhizal Mutualists.</title>
        <authorList>
            <consortium name="DOE Joint Genome Institute"/>
            <consortium name="Mycorrhizal Genomics Consortium"/>
            <person name="Kohler A."/>
            <person name="Kuo A."/>
            <person name="Nagy L.G."/>
            <person name="Floudas D."/>
            <person name="Copeland A."/>
            <person name="Barry K.W."/>
            <person name="Cichocki N."/>
            <person name="Veneault-Fourrey C."/>
            <person name="LaButti K."/>
            <person name="Lindquist E.A."/>
            <person name="Lipzen A."/>
            <person name="Lundell T."/>
            <person name="Morin E."/>
            <person name="Murat C."/>
            <person name="Riley R."/>
            <person name="Ohm R."/>
            <person name="Sun H."/>
            <person name="Tunlid A."/>
            <person name="Henrissat B."/>
            <person name="Grigoriev I.V."/>
            <person name="Hibbett D.S."/>
            <person name="Martin F."/>
        </authorList>
    </citation>
    <scope>NUCLEOTIDE SEQUENCE [LARGE SCALE GENOMIC DNA]</scope>
    <source>
        <strain evidence="3">Foug A</strain>
    </source>
</reference>
<feature type="compositionally biased region" description="Polar residues" evidence="1">
    <location>
        <begin position="109"/>
        <end position="119"/>
    </location>
</feature>
<dbReference type="AlphaFoldDB" id="A0A0C3CNU1"/>
<organism evidence="2 3">
    <name type="scientific">Scleroderma citrinum Foug A</name>
    <dbReference type="NCBI Taxonomy" id="1036808"/>
    <lineage>
        <taxon>Eukaryota</taxon>
        <taxon>Fungi</taxon>
        <taxon>Dikarya</taxon>
        <taxon>Basidiomycota</taxon>
        <taxon>Agaricomycotina</taxon>
        <taxon>Agaricomycetes</taxon>
        <taxon>Agaricomycetidae</taxon>
        <taxon>Boletales</taxon>
        <taxon>Sclerodermatineae</taxon>
        <taxon>Sclerodermataceae</taxon>
        <taxon>Scleroderma</taxon>
    </lineage>
</organism>
<evidence type="ECO:0000313" key="2">
    <source>
        <dbReference type="EMBL" id="KIM50285.1"/>
    </source>
</evidence>
<keyword evidence="3" id="KW-1185">Reference proteome</keyword>
<gene>
    <name evidence="2" type="ORF">SCLCIDRAFT_1225433</name>
</gene>
<dbReference type="HOGENOM" id="CLU_681791_0_0_1"/>
<feature type="region of interest" description="Disordered" evidence="1">
    <location>
        <begin position="226"/>
        <end position="350"/>
    </location>
</feature>
<protein>
    <submittedName>
        <fullName evidence="2">Uncharacterized protein</fullName>
    </submittedName>
</protein>
<feature type="compositionally biased region" description="Pro residues" evidence="1">
    <location>
        <begin position="285"/>
        <end position="296"/>
    </location>
</feature>
<sequence>MSQSSNVLSDIIAMASRSPSAEFLSRWKAVLSEAEIAARPMPHDDSEETDVVSYVQKWGAAMNAIAEFTSEFKHQGFPAPVIPAELDGLFKDAVAFYNAHLLADAPTSDAETIQPSSASPAAHRNDKRPTTQPDNALGPSTEDKATVSHPPKPTQSAPPRTGHYRVVSVMSSSGKIVSEDYNGSEEEEQKMRIQYPAQPCSACKDAGTICTGPVVGVCARCKISRHGCSNSSAGSKVKGKDAETKGEGSRPVRKHRKRKRDDELLSTANADKTTVSEKAPTPSQRTPPHPPDPQQKPPKELLSAPSTPTPTTEATRQYAPSPPVSKRHRVVDPPSTPNLRSPLPCSHAPVDSDLEDLRVCMVEYITRHIDAMRQLVVVRAELQTMVLEIQGKIEKVAQKVNAQR</sequence>
<proteinExistence type="predicted"/>